<reference evidence="2" key="1">
    <citation type="journal article" date="2023" name="Access Microbiol">
        <title>De-novo genome assembly for Akanthomyces muscarius, a biocontrol agent of insect agricultural pests.</title>
        <authorList>
            <person name="Erdos Z."/>
            <person name="Studholme D.J."/>
            <person name="Raymond B."/>
            <person name="Sharma M."/>
        </authorList>
    </citation>
    <scope>NUCLEOTIDE SEQUENCE</scope>
    <source>
        <strain evidence="2">Ve6</strain>
    </source>
</reference>
<dbReference type="KEGG" id="amus:LMH87_007654"/>
<evidence type="ECO:0000313" key="2">
    <source>
        <dbReference type="EMBL" id="KAJ4161625.1"/>
    </source>
</evidence>
<dbReference type="EMBL" id="JAJHUN010000002">
    <property type="protein sequence ID" value="KAJ4161625.1"/>
    <property type="molecule type" value="Genomic_DNA"/>
</dbReference>
<evidence type="ECO:0000313" key="3">
    <source>
        <dbReference type="Proteomes" id="UP001144673"/>
    </source>
</evidence>
<dbReference type="Gene3D" id="3.40.1090.10">
    <property type="entry name" value="Cytosolic phospholipase A2 catalytic domain"/>
    <property type="match status" value="1"/>
</dbReference>
<dbReference type="GeneID" id="80894813"/>
<accession>A0A9W8QK71</accession>
<dbReference type="Proteomes" id="UP001144673">
    <property type="component" value="Unassembled WGS sequence"/>
</dbReference>
<dbReference type="RefSeq" id="XP_056058009.1">
    <property type="nucleotide sequence ID" value="XM_056199572.1"/>
</dbReference>
<proteinExistence type="predicted"/>
<protein>
    <submittedName>
        <fullName evidence="2">Uncharacterized protein</fullName>
    </submittedName>
</protein>
<sequence length="365" mass="40848">MIILGTAASCTAAPIYFPLVYLNVIGEKVQDPGLIENNAVALLQSEMNAYYGTAKPCQFLLNIGTGSFPSRSTHRHASVIMWVWDRVRDSAASRLVSSYCRLISGAPTWNRWRRGWATGCWMQDRYIRLDTEFDTELRLDDIRAISKLKARVRSDPILSTAIKKTALVIKASLFFFELDSLPRQHGRKYTATGTIIYRCRRGDPALQLLIEEFTSRGAKFVINGSDLPNSWVLDAGLKSITGCTGGFAMSVPLHLSDENFQISIRWPNGSTHPISGSPFSLSRLIQEQGLDNPFGLVIPGYTPPPRTKRERDPEKLPKETRKGRNWNSGPVQYLDKQLPSLRHNTQMVEASPIYSAVCTNPPEGF</sequence>
<keyword evidence="3" id="KW-1185">Reference proteome</keyword>
<comment type="caution">
    <text evidence="2">The sequence shown here is derived from an EMBL/GenBank/DDBJ whole genome shotgun (WGS) entry which is preliminary data.</text>
</comment>
<gene>
    <name evidence="2" type="ORF">LMH87_007654</name>
</gene>
<feature type="region of interest" description="Disordered" evidence="1">
    <location>
        <begin position="300"/>
        <end position="331"/>
    </location>
</feature>
<dbReference type="AlphaFoldDB" id="A0A9W8QK71"/>
<evidence type="ECO:0000256" key="1">
    <source>
        <dbReference type="SAM" id="MobiDB-lite"/>
    </source>
</evidence>
<organism evidence="2 3">
    <name type="scientific">Akanthomyces muscarius</name>
    <name type="common">Entomopathogenic fungus</name>
    <name type="synonym">Lecanicillium muscarium</name>
    <dbReference type="NCBI Taxonomy" id="2231603"/>
    <lineage>
        <taxon>Eukaryota</taxon>
        <taxon>Fungi</taxon>
        <taxon>Dikarya</taxon>
        <taxon>Ascomycota</taxon>
        <taxon>Pezizomycotina</taxon>
        <taxon>Sordariomycetes</taxon>
        <taxon>Hypocreomycetidae</taxon>
        <taxon>Hypocreales</taxon>
        <taxon>Cordycipitaceae</taxon>
        <taxon>Akanthomyces</taxon>
    </lineage>
</organism>
<name>A0A9W8QK71_AKAMU</name>
<feature type="compositionally biased region" description="Basic and acidic residues" evidence="1">
    <location>
        <begin position="307"/>
        <end position="322"/>
    </location>
</feature>